<dbReference type="InterPro" id="IPR043129">
    <property type="entry name" value="ATPase_NBD"/>
</dbReference>
<accession>A0A6P1CD24</accession>
<dbReference type="PANTHER" id="PTHR43095">
    <property type="entry name" value="SUGAR KINASE"/>
    <property type="match status" value="1"/>
</dbReference>
<dbReference type="SUPFAM" id="SSF53067">
    <property type="entry name" value="Actin-like ATPase domain"/>
    <property type="match status" value="2"/>
</dbReference>
<dbReference type="Proteomes" id="UP000526625">
    <property type="component" value="Unassembled WGS sequence"/>
</dbReference>
<dbReference type="GO" id="GO:0004856">
    <property type="term" value="F:D-xylulokinase activity"/>
    <property type="evidence" value="ECO:0007669"/>
    <property type="project" value="UniProtKB-EC"/>
</dbReference>
<feature type="domain" description="Carbohydrate kinase FGGY C-terminal" evidence="6">
    <location>
        <begin position="284"/>
        <end position="441"/>
    </location>
</feature>
<comment type="similarity">
    <text evidence="1 4">Belongs to the FGGY kinase family.</text>
</comment>
<evidence type="ECO:0000256" key="2">
    <source>
        <dbReference type="ARBA" id="ARBA00022679"/>
    </source>
</evidence>
<dbReference type="InterPro" id="IPR000577">
    <property type="entry name" value="Carb_kinase_FGGY"/>
</dbReference>
<dbReference type="PIRSF" id="PIRSF000538">
    <property type="entry name" value="GlpK"/>
    <property type="match status" value="1"/>
</dbReference>
<dbReference type="PANTHER" id="PTHR43095:SF5">
    <property type="entry name" value="XYLULOSE KINASE"/>
    <property type="match status" value="1"/>
</dbReference>
<evidence type="ECO:0000256" key="1">
    <source>
        <dbReference type="ARBA" id="ARBA00009156"/>
    </source>
</evidence>
<organism evidence="8 9">
    <name type="scientific">Rhizobium tropici</name>
    <dbReference type="NCBI Taxonomy" id="398"/>
    <lineage>
        <taxon>Bacteria</taxon>
        <taxon>Pseudomonadati</taxon>
        <taxon>Pseudomonadota</taxon>
        <taxon>Alphaproteobacteria</taxon>
        <taxon>Hyphomicrobiales</taxon>
        <taxon>Rhizobiaceae</taxon>
        <taxon>Rhizobium/Agrobacterium group</taxon>
        <taxon>Rhizobium</taxon>
    </lineage>
</organism>
<comment type="caution">
    <text evidence="8">The sequence shown here is derived from an EMBL/GenBank/DDBJ whole genome shotgun (WGS) entry which is preliminary data.</text>
</comment>
<evidence type="ECO:0000259" key="6">
    <source>
        <dbReference type="Pfam" id="PF02782"/>
    </source>
</evidence>
<dbReference type="InterPro" id="IPR018485">
    <property type="entry name" value="FGGY_C"/>
</dbReference>
<sequence>MPVFIGIDIGTTSTIAVAMSEAGEPLASASRPSRLSSPHPGFAEADPGQWWANTQVVVREMITRLPEECELAGVCVTGMLPAVVLLDHERRVLRPSIQQSDARCGTEVEAMKAALNEERFLSRTGQGLTQQLVAPKLQWLRAHEPDVYRRVAHVFGSYDFINMHLTGRLTVERNWALEAGFIDLDDHRIADDLVALSGLRSGVLPELVASHEVIGAVTAEAAELTGLPEGLPVFGGAADHIASALAAGLTQAGDVLLKFGGAGDIIAIAGRPEPDRRLFLDYHLVPGLYAPNGCMASSGSLLRWLAGLIGGSEGDDVLKQLDQEAATVPAGADGVRALPYFLGEKTPIHDPLARGTITGLSLGHTRGHMWRAALEAIACGFRHHLDVLSETGRPATRLIASDGGSRSRVWMQIVADICGQPIHVLSDAFGSSIGAAWVAAAGSGIAVWDDAAASVRFGAVLQPSPEGVAAGDRIYADYCDLYRSLKPFFARGGQP</sequence>
<evidence type="ECO:0000259" key="5">
    <source>
        <dbReference type="Pfam" id="PF00370"/>
    </source>
</evidence>
<dbReference type="InterPro" id="IPR018484">
    <property type="entry name" value="FGGY_N"/>
</dbReference>
<dbReference type="PROSITE" id="PS00445">
    <property type="entry name" value="FGGY_KINASES_2"/>
    <property type="match status" value="1"/>
</dbReference>
<keyword evidence="3 4" id="KW-0418">Kinase</keyword>
<name>A0A6P1CD24_RHITR</name>
<dbReference type="Gene3D" id="3.30.420.40">
    <property type="match status" value="2"/>
</dbReference>
<evidence type="ECO:0000313" key="10">
    <source>
        <dbReference type="Proteomes" id="UP000526625"/>
    </source>
</evidence>
<keyword evidence="2 4" id="KW-0808">Transferase</keyword>
<evidence type="ECO:0000256" key="3">
    <source>
        <dbReference type="ARBA" id="ARBA00022777"/>
    </source>
</evidence>
<dbReference type="AlphaFoldDB" id="A0A6P1CD24"/>
<reference evidence="8 9" key="1">
    <citation type="submission" date="2020-02" db="EMBL/GenBank/DDBJ databases">
        <title>Draft genome sequence of Rhizobium tropici.</title>
        <authorList>
            <person name="Khayi S."/>
            <person name="Jemo M."/>
        </authorList>
    </citation>
    <scope>NUCLEOTIDE SEQUENCE [LARGE SCALE GENOMIC DNA]</scope>
    <source>
        <strain evidence="8 9">A12</strain>
    </source>
</reference>
<dbReference type="Proteomes" id="UP000471190">
    <property type="component" value="Unassembled WGS sequence"/>
</dbReference>
<feature type="domain" description="Carbohydrate kinase FGGY N-terminal" evidence="5">
    <location>
        <begin position="4"/>
        <end position="245"/>
    </location>
</feature>
<evidence type="ECO:0000256" key="4">
    <source>
        <dbReference type="RuleBase" id="RU003733"/>
    </source>
</evidence>
<evidence type="ECO:0000313" key="8">
    <source>
        <dbReference type="EMBL" id="NEV13455.1"/>
    </source>
</evidence>
<dbReference type="CDD" id="cd07804">
    <property type="entry name" value="ASKHA_NBD_FGGY_RrXK-like"/>
    <property type="match status" value="1"/>
</dbReference>
<dbReference type="InterPro" id="IPR050406">
    <property type="entry name" value="FGGY_Carb_Kinase"/>
</dbReference>
<dbReference type="EC" id="2.7.1.17" evidence="7"/>
<dbReference type="EMBL" id="JAADZA010000026">
    <property type="protein sequence ID" value="NEV13455.1"/>
    <property type="molecule type" value="Genomic_DNA"/>
</dbReference>
<dbReference type="Pfam" id="PF00370">
    <property type="entry name" value="FGGY_N"/>
    <property type="match status" value="1"/>
</dbReference>
<evidence type="ECO:0000313" key="7">
    <source>
        <dbReference type="EMBL" id="MBB6492090.1"/>
    </source>
</evidence>
<dbReference type="RefSeq" id="WP_015343597.1">
    <property type="nucleotide sequence ID" value="NZ_JAADZA010000026.1"/>
</dbReference>
<protein>
    <submittedName>
        <fullName evidence="8">FGGY-family carbohydrate kinase</fullName>
    </submittedName>
    <submittedName>
        <fullName evidence="7">Xylulokinase</fullName>
        <ecNumber evidence="7">2.7.1.17</ecNumber>
    </submittedName>
</protein>
<evidence type="ECO:0000313" key="9">
    <source>
        <dbReference type="Proteomes" id="UP000471190"/>
    </source>
</evidence>
<gene>
    <name evidence="7" type="ORF">GGD45_002496</name>
    <name evidence="8" type="ORF">GXW80_20920</name>
</gene>
<keyword evidence="10" id="KW-1185">Reference proteome</keyword>
<dbReference type="Pfam" id="PF02782">
    <property type="entry name" value="FGGY_C"/>
    <property type="match status" value="1"/>
</dbReference>
<reference evidence="7 10" key="2">
    <citation type="submission" date="2020-08" db="EMBL/GenBank/DDBJ databases">
        <title>Genomic Encyclopedia of Type Strains, Phase IV (KMG-V): Genome sequencing to study the core and pangenomes of soil and plant-associated prokaryotes.</title>
        <authorList>
            <person name="Whitman W."/>
        </authorList>
    </citation>
    <scope>NUCLEOTIDE SEQUENCE [LARGE SCALE GENOMIC DNA]</scope>
    <source>
        <strain evidence="7 10">SEMIA 4059</strain>
    </source>
</reference>
<proteinExistence type="inferred from homology"/>
<dbReference type="EMBL" id="JACHBF010000006">
    <property type="protein sequence ID" value="MBB6492090.1"/>
    <property type="molecule type" value="Genomic_DNA"/>
</dbReference>
<dbReference type="InterPro" id="IPR018483">
    <property type="entry name" value="Carb_kinase_FGGY_CS"/>
</dbReference>